<feature type="domain" description="Glycosyl hydrolase family 13 catalytic" evidence="5">
    <location>
        <begin position="39"/>
        <end position="412"/>
    </location>
</feature>
<dbReference type="SUPFAM" id="SSF51445">
    <property type="entry name" value="(Trans)glycosidases"/>
    <property type="match status" value="1"/>
</dbReference>
<dbReference type="GO" id="GO:0005975">
    <property type="term" value="P:carbohydrate metabolic process"/>
    <property type="evidence" value="ECO:0007669"/>
    <property type="project" value="InterPro"/>
</dbReference>
<evidence type="ECO:0000256" key="1">
    <source>
        <dbReference type="ARBA" id="ARBA00001657"/>
    </source>
</evidence>
<dbReference type="Pfam" id="PF00128">
    <property type="entry name" value="Alpha-amylase"/>
    <property type="match status" value="1"/>
</dbReference>
<feature type="chain" id="PRO_5040305662" description="alpha-glucosidase" evidence="4">
    <location>
        <begin position="21"/>
        <end position="585"/>
    </location>
</feature>
<keyword evidence="3" id="KW-0812">Transmembrane</keyword>
<dbReference type="InterPro" id="IPR006047">
    <property type="entry name" value="GH13_cat_dom"/>
</dbReference>
<proteinExistence type="predicted"/>
<dbReference type="Gene3D" id="3.20.20.80">
    <property type="entry name" value="Glycosidases"/>
    <property type="match status" value="1"/>
</dbReference>
<gene>
    <name evidence="6" type="ORF">BEMITA_LOCUS9896</name>
</gene>
<reference evidence="6" key="1">
    <citation type="submission" date="2021-12" db="EMBL/GenBank/DDBJ databases">
        <authorList>
            <person name="King R."/>
        </authorList>
    </citation>
    <scope>NUCLEOTIDE SEQUENCE</scope>
</reference>
<protein>
    <recommendedName>
        <fullName evidence="2">alpha-glucosidase</fullName>
        <ecNumber evidence="2">3.2.1.20</ecNumber>
    </recommendedName>
</protein>
<comment type="catalytic activity">
    <reaction evidence="1">
        <text>Hydrolysis of terminal, non-reducing (1-&gt;4)-linked alpha-D-glucose residues with release of alpha-D-glucose.</text>
        <dbReference type="EC" id="3.2.1.20"/>
    </reaction>
</comment>
<organism evidence="6 7">
    <name type="scientific">Bemisia tabaci</name>
    <name type="common">Sweetpotato whitefly</name>
    <name type="synonym">Aleurodes tabaci</name>
    <dbReference type="NCBI Taxonomy" id="7038"/>
    <lineage>
        <taxon>Eukaryota</taxon>
        <taxon>Metazoa</taxon>
        <taxon>Ecdysozoa</taxon>
        <taxon>Arthropoda</taxon>
        <taxon>Hexapoda</taxon>
        <taxon>Insecta</taxon>
        <taxon>Pterygota</taxon>
        <taxon>Neoptera</taxon>
        <taxon>Paraneoptera</taxon>
        <taxon>Hemiptera</taxon>
        <taxon>Sternorrhyncha</taxon>
        <taxon>Aleyrodoidea</taxon>
        <taxon>Aleyrodidae</taxon>
        <taxon>Aleyrodinae</taxon>
        <taxon>Bemisia</taxon>
    </lineage>
</organism>
<keyword evidence="3" id="KW-0472">Membrane</keyword>
<dbReference type="AlphaFoldDB" id="A0A9P0AIK9"/>
<accession>A0A9P0AIK9</accession>
<dbReference type="KEGG" id="btab:109038724"/>
<keyword evidence="4" id="KW-0732">Signal</keyword>
<dbReference type="Proteomes" id="UP001152759">
    <property type="component" value="Chromosome 6"/>
</dbReference>
<evidence type="ECO:0000313" key="6">
    <source>
        <dbReference type="EMBL" id="CAH0391258.1"/>
    </source>
</evidence>
<dbReference type="PANTHER" id="PTHR10357">
    <property type="entry name" value="ALPHA-AMYLASE FAMILY MEMBER"/>
    <property type="match status" value="1"/>
</dbReference>
<dbReference type="EC" id="3.2.1.20" evidence="2"/>
<dbReference type="PANTHER" id="PTHR10357:SF179">
    <property type="entry name" value="NEUTRAL AND BASIC AMINO ACID TRANSPORT PROTEIN RBAT"/>
    <property type="match status" value="1"/>
</dbReference>
<name>A0A9P0AIK9_BEMTA</name>
<dbReference type="EMBL" id="OU963867">
    <property type="protein sequence ID" value="CAH0391258.1"/>
    <property type="molecule type" value="Genomic_DNA"/>
</dbReference>
<dbReference type="SMART" id="SM00642">
    <property type="entry name" value="Aamy"/>
    <property type="match status" value="1"/>
</dbReference>
<keyword evidence="3" id="KW-1133">Transmembrane helix</keyword>
<dbReference type="InterPro" id="IPR017853">
    <property type="entry name" value="GH"/>
</dbReference>
<evidence type="ECO:0000256" key="2">
    <source>
        <dbReference type="ARBA" id="ARBA00012741"/>
    </source>
</evidence>
<dbReference type="Gene3D" id="3.90.400.10">
    <property type="entry name" value="Oligo-1,6-glucosidase, Domain 2"/>
    <property type="match status" value="1"/>
</dbReference>
<evidence type="ECO:0000313" key="7">
    <source>
        <dbReference type="Proteomes" id="UP001152759"/>
    </source>
</evidence>
<keyword evidence="7" id="KW-1185">Reference proteome</keyword>
<feature type="signal peptide" evidence="4">
    <location>
        <begin position="1"/>
        <end position="20"/>
    </location>
</feature>
<dbReference type="GO" id="GO:0004558">
    <property type="term" value="F:alpha-1,4-glucosidase activity"/>
    <property type="evidence" value="ECO:0007669"/>
    <property type="project" value="UniProtKB-EC"/>
</dbReference>
<dbReference type="InterPro" id="IPR045857">
    <property type="entry name" value="O16G_dom_2"/>
</dbReference>
<evidence type="ECO:0000256" key="4">
    <source>
        <dbReference type="SAM" id="SignalP"/>
    </source>
</evidence>
<evidence type="ECO:0000259" key="5">
    <source>
        <dbReference type="SMART" id="SM00642"/>
    </source>
</evidence>
<feature type="transmembrane region" description="Helical" evidence="3">
    <location>
        <begin position="557"/>
        <end position="580"/>
    </location>
</feature>
<sequence length="585" mass="66766">MRFVLMSFFNFCFFFVFCNGGQKILATNPNWWKSTIFYQIIVPSFRDSNNDGIGDFKGAKQGLSYLKDLGVGTVWLSSFHKSTPPLTDFAVIDFKSVHPQFGTLADFQDFIAEAKSLGMNVIMDFIPNHSGTSHDWFVKSVRKQAPYTDYYIWKPSLSNNVSAPVPPCKWQSALGEPAWSWNEQRGEYYYHAYHKETADLNLRNNDVKKELKDILQFWMSLGVKGFVIETVSYLFEDEKCLDDTAADKKQSSTLNQKENLPLLKEWRKFIDEYLSKDPKTPGFLMVRVEPFEEIDADYYGDEKEPGAHIVSNPALLKKTETINSAELDITIGKALKQMLLKAPPLWVNWAVGGSRITRVANRLGKELIDGANMLMLMLPGTPITYYGEEIGMEAFHKIPTAYTAIDSYARDRTPFQWCDHPNAGFTESHATDTYLPVNSNYFRINVESEKEDTKSHLNNYKRVAKLRNQPEMLTADVSTFLMNANVYALVRETSTDKKYIVLVNFAENSPCINFKQNILDIKDPYLFVHSASENSEYNINERVNIDNCFMMRPKSSLLLTTSGSSILRITLGILMLPIYLSCRAA</sequence>
<evidence type="ECO:0000256" key="3">
    <source>
        <dbReference type="SAM" id="Phobius"/>
    </source>
</evidence>